<evidence type="ECO:0000313" key="1">
    <source>
        <dbReference type="EMBL" id="MPC72936.1"/>
    </source>
</evidence>
<dbReference type="EMBL" id="VSRR010035708">
    <property type="protein sequence ID" value="MPC72936.1"/>
    <property type="molecule type" value="Genomic_DNA"/>
</dbReference>
<evidence type="ECO:0000313" key="2">
    <source>
        <dbReference type="Proteomes" id="UP000324222"/>
    </source>
</evidence>
<sequence length="40" mass="4742">MLRKQTTYLSKELKHVKNGLYWCIPAFYAPTLLNTGKIHY</sequence>
<keyword evidence="2" id="KW-1185">Reference proteome</keyword>
<name>A0A5B7HT94_PORTR</name>
<protein>
    <submittedName>
        <fullName evidence="1">Uncharacterized protein</fullName>
    </submittedName>
</protein>
<reference evidence="1 2" key="1">
    <citation type="submission" date="2019-05" db="EMBL/GenBank/DDBJ databases">
        <title>Another draft genome of Portunus trituberculatus and its Hox gene families provides insights of decapod evolution.</title>
        <authorList>
            <person name="Jeong J.-H."/>
            <person name="Song I."/>
            <person name="Kim S."/>
            <person name="Choi T."/>
            <person name="Kim D."/>
            <person name="Ryu S."/>
            <person name="Kim W."/>
        </authorList>
    </citation>
    <scope>NUCLEOTIDE SEQUENCE [LARGE SCALE GENOMIC DNA]</scope>
    <source>
        <tissue evidence="1">Muscle</tissue>
    </source>
</reference>
<comment type="caution">
    <text evidence="1">The sequence shown here is derived from an EMBL/GenBank/DDBJ whole genome shotgun (WGS) entry which is preliminary data.</text>
</comment>
<proteinExistence type="predicted"/>
<accession>A0A5B7HT94</accession>
<dbReference type="AlphaFoldDB" id="A0A5B7HT94"/>
<gene>
    <name evidence="1" type="ORF">E2C01_067250</name>
</gene>
<organism evidence="1 2">
    <name type="scientific">Portunus trituberculatus</name>
    <name type="common">Swimming crab</name>
    <name type="synonym">Neptunus trituberculatus</name>
    <dbReference type="NCBI Taxonomy" id="210409"/>
    <lineage>
        <taxon>Eukaryota</taxon>
        <taxon>Metazoa</taxon>
        <taxon>Ecdysozoa</taxon>
        <taxon>Arthropoda</taxon>
        <taxon>Crustacea</taxon>
        <taxon>Multicrustacea</taxon>
        <taxon>Malacostraca</taxon>
        <taxon>Eumalacostraca</taxon>
        <taxon>Eucarida</taxon>
        <taxon>Decapoda</taxon>
        <taxon>Pleocyemata</taxon>
        <taxon>Brachyura</taxon>
        <taxon>Eubrachyura</taxon>
        <taxon>Portunoidea</taxon>
        <taxon>Portunidae</taxon>
        <taxon>Portuninae</taxon>
        <taxon>Portunus</taxon>
    </lineage>
</organism>
<dbReference type="Proteomes" id="UP000324222">
    <property type="component" value="Unassembled WGS sequence"/>
</dbReference>